<protein>
    <submittedName>
        <fullName evidence="2">Uncharacterized protein</fullName>
    </submittedName>
</protein>
<dbReference type="OrthoDB" id="4276722at2759"/>
<organism evidence="2 3">
    <name type="scientific">Peltaster fructicola</name>
    <dbReference type="NCBI Taxonomy" id="286661"/>
    <lineage>
        <taxon>Eukaryota</taxon>
        <taxon>Fungi</taxon>
        <taxon>Dikarya</taxon>
        <taxon>Ascomycota</taxon>
        <taxon>Pezizomycotina</taxon>
        <taxon>Dothideomycetes</taxon>
        <taxon>Dothideomycetes incertae sedis</taxon>
        <taxon>Peltaster</taxon>
    </lineage>
</organism>
<evidence type="ECO:0000313" key="2">
    <source>
        <dbReference type="EMBL" id="QIW97030.1"/>
    </source>
</evidence>
<dbReference type="Proteomes" id="UP000503462">
    <property type="component" value="Chromosome 2"/>
</dbReference>
<evidence type="ECO:0000313" key="3">
    <source>
        <dbReference type="Proteomes" id="UP000503462"/>
    </source>
</evidence>
<dbReference type="AlphaFoldDB" id="A0A6H0XQV3"/>
<accession>A0A6H0XQV3</accession>
<name>A0A6H0XQV3_9PEZI</name>
<keyword evidence="3" id="KW-1185">Reference proteome</keyword>
<evidence type="ECO:0000256" key="1">
    <source>
        <dbReference type="SAM" id="MobiDB-lite"/>
    </source>
</evidence>
<gene>
    <name evidence="2" type="ORF">AMS68_002548</name>
</gene>
<feature type="region of interest" description="Disordered" evidence="1">
    <location>
        <begin position="1"/>
        <end position="44"/>
    </location>
</feature>
<reference evidence="2 3" key="1">
    <citation type="journal article" date="2016" name="Sci. Rep.">
        <title>Peltaster fructicola genome reveals evolution from an invasive phytopathogen to an ectophytic parasite.</title>
        <authorList>
            <person name="Xu C."/>
            <person name="Chen H."/>
            <person name="Gleason M.L."/>
            <person name="Xu J.R."/>
            <person name="Liu H."/>
            <person name="Zhang R."/>
            <person name="Sun G."/>
        </authorList>
    </citation>
    <scope>NUCLEOTIDE SEQUENCE [LARGE SCALE GENOMIC DNA]</scope>
    <source>
        <strain evidence="2 3">LNHT1506</strain>
    </source>
</reference>
<feature type="compositionally biased region" description="Basic and acidic residues" evidence="1">
    <location>
        <begin position="1"/>
        <end position="41"/>
    </location>
</feature>
<dbReference type="EMBL" id="CP051140">
    <property type="protein sequence ID" value="QIW97030.1"/>
    <property type="molecule type" value="Genomic_DNA"/>
</dbReference>
<proteinExistence type="predicted"/>
<sequence>MARTPKPGEREHDEAKEHFVDHTGRQAIRYGERTRDAKDRSSWPPTDYVKHPTFVFQVYLSVDLALNNAEETPEAERRHRASSGQNPETTRCSRLVRYLCTLFDVQRPEPIWEIYVMPGAHVLDFVEHSRYERLHRMRLRAAGQRNVPLIPKLAAQHRDDRKMAFLFGVESDQGWHRTDDSEDYCESIQWPANTGPLYVAFDPRLPPSVTTMDREWQMRSWTRNEEEMEWWDEQREMFITRVENCQLSEHMYDIGLRYRQSVYWPETDDLDCGMDFGIPARRHNTRSLHVDSMQTTLKQLEQAATALANEAAAAIPKLNCRSITIKQDSPDSLKLFNNKPNADPDIRYIVFVPSLVQPKQILKDVAYSFTGQLLECLSQDKTLELTFRSPPRPTDSSILSCYNDLQLPANTIGVWTDLQAPNSWRDPEYRPKLPYHRRLHPIDIRPHIRDNDPLTSWRQPYTAFIIIVDRPDFTSVPAIRFMLSGGGPNLERPETKEAKVRRNWYKGSAYNEMETWRTFSMESVVKRLTLAQHPAKAYW</sequence>